<protein>
    <submittedName>
        <fullName evidence="2">Uncharacterized protein</fullName>
    </submittedName>
</protein>
<feature type="transmembrane region" description="Helical" evidence="1">
    <location>
        <begin position="35"/>
        <end position="55"/>
    </location>
</feature>
<feature type="transmembrane region" description="Helical" evidence="1">
    <location>
        <begin position="187"/>
        <end position="208"/>
    </location>
</feature>
<evidence type="ECO:0000313" key="3">
    <source>
        <dbReference type="Proteomes" id="UP000232145"/>
    </source>
</evidence>
<comment type="caution">
    <text evidence="2">The sequence shown here is derived from an EMBL/GenBank/DDBJ whole genome shotgun (WGS) entry which is preliminary data.</text>
</comment>
<keyword evidence="1" id="KW-0472">Membrane</keyword>
<keyword evidence="1" id="KW-1133">Transmembrane helix</keyword>
<evidence type="ECO:0000313" key="2">
    <source>
        <dbReference type="EMBL" id="PJZ85550.1"/>
    </source>
</evidence>
<feature type="transmembrane region" description="Helical" evidence="1">
    <location>
        <begin position="67"/>
        <end position="85"/>
    </location>
</feature>
<gene>
    <name evidence="2" type="ORF">CH364_04855</name>
</gene>
<feature type="transmembrane region" description="Helical" evidence="1">
    <location>
        <begin position="302"/>
        <end position="328"/>
    </location>
</feature>
<organism evidence="2 3">
    <name type="scientific">Leptospira harrisiae</name>
    <dbReference type="NCBI Taxonomy" id="2023189"/>
    <lineage>
        <taxon>Bacteria</taxon>
        <taxon>Pseudomonadati</taxon>
        <taxon>Spirochaetota</taxon>
        <taxon>Spirochaetia</taxon>
        <taxon>Leptospirales</taxon>
        <taxon>Leptospiraceae</taxon>
        <taxon>Leptospira</taxon>
    </lineage>
</organism>
<feature type="transmembrane region" description="Helical" evidence="1">
    <location>
        <begin position="162"/>
        <end position="181"/>
    </location>
</feature>
<feature type="transmembrane region" description="Helical" evidence="1">
    <location>
        <begin position="97"/>
        <end position="118"/>
    </location>
</feature>
<feature type="transmembrane region" description="Helical" evidence="1">
    <location>
        <begin position="269"/>
        <end position="290"/>
    </location>
</feature>
<dbReference type="RefSeq" id="WP_100742446.1">
    <property type="nucleotide sequence ID" value="NZ_NPDW01000001.1"/>
</dbReference>
<feature type="transmembrane region" description="Helical" evidence="1">
    <location>
        <begin position="130"/>
        <end position="150"/>
    </location>
</feature>
<dbReference type="EMBL" id="NPDX01000001">
    <property type="protein sequence ID" value="PJZ85550.1"/>
    <property type="molecule type" value="Genomic_DNA"/>
</dbReference>
<keyword evidence="1" id="KW-0812">Transmembrane</keyword>
<dbReference type="AlphaFoldDB" id="A0A2N0AMT5"/>
<name>A0A2N0AMT5_9LEPT</name>
<reference evidence="2 3" key="1">
    <citation type="submission" date="2017-07" db="EMBL/GenBank/DDBJ databases">
        <title>Leptospira spp. isolated from tropical soils.</title>
        <authorList>
            <person name="Thibeaux R."/>
            <person name="Iraola G."/>
            <person name="Ferres I."/>
            <person name="Bierque E."/>
            <person name="Girault D."/>
            <person name="Soupe-Gilbert M.-E."/>
            <person name="Picardeau M."/>
            <person name="Goarant C."/>
        </authorList>
    </citation>
    <scope>NUCLEOTIDE SEQUENCE [LARGE SCALE GENOMIC DNA]</scope>
    <source>
        <strain evidence="2 3">FH2-B-A1</strain>
    </source>
</reference>
<proteinExistence type="predicted"/>
<keyword evidence="3" id="KW-1185">Reference proteome</keyword>
<sequence>MNLFETEFLFCILSSFFLFHSLFRISDEGKRSELIFQWTLITVVGFFITEILKKWGIHSLLWNSDSLFLYIAKSNLLLFLTYFSFEESWFSFQPVRRFFFFGLLFVFWIGVMFGIHFFQTTILVQDNTLILPFAISLGAFVWIREMFWSLEGVRESTLGDDSARFVYLSVLPATFLVFSPWKTEVNFYNQVSAIVIYGISSFVGFLFVSKLKKEIVPASAEIGIWIGTLAFSSCLGTEILVVLPLAFLSGIFGRLIYSHLSSLRWSESGIRGVLSFLYPATLGIFLPFLLVEANLWVHSPYVLLGVQVLYFLSFYLVACLFFGIILLFKQK</sequence>
<dbReference type="Proteomes" id="UP000232145">
    <property type="component" value="Unassembled WGS sequence"/>
</dbReference>
<evidence type="ECO:0000256" key="1">
    <source>
        <dbReference type="SAM" id="Phobius"/>
    </source>
</evidence>
<dbReference type="OrthoDB" id="342170at2"/>
<feature type="transmembrane region" description="Helical" evidence="1">
    <location>
        <begin position="239"/>
        <end position="257"/>
    </location>
</feature>
<feature type="transmembrane region" description="Helical" evidence="1">
    <location>
        <begin position="6"/>
        <end position="23"/>
    </location>
</feature>
<accession>A0A2N0AMT5</accession>